<feature type="transmembrane region" description="Helical" evidence="2">
    <location>
        <begin position="15"/>
        <end position="37"/>
    </location>
</feature>
<feature type="domain" description="Multidrug resistance protein MdtA-like barrel-sandwich hybrid" evidence="4">
    <location>
        <begin position="84"/>
        <end position="202"/>
    </location>
</feature>
<feature type="domain" description="CusB-like beta-barrel" evidence="5">
    <location>
        <begin position="214"/>
        <end position="286"/>
    </location>
</feature>
<dbReference type="PANTHER" id="PTHR30469">
    <property type="entry name" value="MULTIDRUG RESISTANCE PROTEIN MDTA"/>
    <property type="match status" value="1"/>
</dbReference>
<evidence type="ECO:0000313" key="6">
    <source>
        <dbReference type="EMBL" id="OBX04396.1"/>
    </source>
</evidence>
<dbReference type="RefSeq" id="WP_065237517.1">
    <property type="nucleotide sequence ID" value="NZ_JTJR01000026.1"/>
</dbReference>
<keyword evidence="2" id="KW-0812">Transmembrane</keyword>
<dbReference type="Gene3D" id="2.40.30.170">
    <property type="match status" value="1"/>
</dbReference>
<dbReference type="InterPro" id="IPR058624">
    <property type="entry name" value="MdtA-like_HH"/>
</dbReference>
<comment type="similarity">
    <text evidence="1">Belongs to the membrane fusion protein (MFP) (TC 8.A.1) family.</text>
</comment>
<dbReference type="AlphaFoldDB" id="A0A1A7PRM0"/>
<protein>
    <submittedName>
        <fullName evidence="6">Membrane protein</fullName>
    </submittedName>
</protein>
<name>A0A1A7PRM0_9PAST</name>
<evidence type="ECO:0000259" key="4">
    <source>
        <dbReference type="Pfam" id="PF25917"/>
    </source>
</evidence>
<evidence type="ECO:0000259" key="3">
    <source>
        <dbReference type="Pfam" id="PF25876"/>
    </source>
</evidence>
<evidence type="ECO:0000259" key="5">
    <source>
        <dbReference type="Pfam" id="PF25954"/>
    </source>
</evidence>
<evidence type="ECO:0000256" key="1">
    <source>
        <dbReference type="ARBA" id="ARBA00009477"/>
    </source>
</evidence>
<dbReference type="GO" id="GO:0015562">
    <property type="term" value="F:efflux transmembrane transporter activity"/>
    <property type="evidence" value="ECO:0007669"/>
    <property type="project" value="TreeGrafter"/>
</dbReference>
<keyword evidence="2" id="KW-0472">Membrane</keyword>
<proteinExistence type="inferred from homology"/>
<dbReference type="FunFam" id="2.40.30.170:FF:000010">
    <property type="entry name" value="Efflux RND transporter periplasmic adaptor subunit"/>
    <property type="match status" value="1"/>
</dbReference>
<evidence type="ECO:0000313" key="7">
    <source>
        <dbReference type="Proteomes" id="UP000092626"/>
    </source>
</evidence>
<dbReference type="EMBL" id="JTJR01000026">
    <property type="protein sequence ID" value="OBX04396.1"/>
    <property type="molecule type" value="Genomic_DNA"/>
</dbReference>
<dbReference type="STRING" id="505345.QV06_07000"/>
<dbReference type="InterPro" id="IPR058792">
    <property type="entry name" value="Beta-barrel_RND_2"/>
</dbReference>
<feature type="domain" description="Multidrug resistance protein MdtA-like alpha-helical hairpin" evidence="3">
    <location>
        <begin position="117"/>
        <end position="177"/>
    </location>
</feature>
<dbReference type="NCBIfam" id="TIGR01730">
    <property type="entry name" value="RND_mfp"/>
    <property type="match status" value="1"/>
</dbReference>
<dbReference type="Gene3D" id="2.40.420.20">
    <property type="match status" value="1"/>
</dbReference>
<dbReference type="Gene3D" id="1.10.287.470">
    <property type="entry name" value="Helix hairpin bin"/>
    <property type="match status" value="1"/>
</dbReference>
<dbReference type="Pfam" id="PF25954">
    <property type="entry name" value="Beta-barrel_RND_2"/>
    <property type="match status" value="1"/>
</dbReference>
<reference evidence="6 7" key="1">
    <citation type="submission" date="2014-11" db="EMBL/GenBank/DDBJ databases">
        <title>Pan-genome of Gallibacterium spp.</title>
        <authorList>
            <person name="Kudirkiene E."/>
            <person name="Bojesen A.M."/>
        </authorList>
    </citation>
    <scope>NUCLEOTIDE SEQUENCE [LARGE SCALE GENOMIC DNA]</scope>
    <source>
        <strain evidence="6 7">59/S3/89</strain>
    </source>
</reference>
<keyword evidence="2" id="KW-1133">Transmembrane helix</keyword>
<gene>
    <name evidence="6" type="ORF">QV06_07000</name>
</gene>
<evidence type="ECO:0000256" key="2">
    <source>
        <dbReference type="SAM" id="Phobius"/>
    </source>
</evidence>
<dbReference type="PANTHER" id="PTHR30469:SF11">
    <property type="entry name" value="BLL4320 PROTEIN"/>
    <property type="match status" value="1"/>
</dbReference>
<dbReference type="PATRIC" id="fig|505345.6.peg.1429"/>
<dbReference type="InterPro" id="IPR058625">
    <property type="entry name" value="MdtA-like_BSH"/>
</dbReference>
<sequence length="396" mass="43232">MTEIQATKPSRSKRFIVKVVLLIVILIFAVVIGLNILKKVKTNEFLANMPPNITPVTAVKIEPQDWIPVLNSTALIRPNQGAMLSAQSTGTIQSVNIQSGQKVKKGQVLVELDNSVEKANLVASEAKLPAAKLTYQRYLSLAKTNSVSKTELDNAKAEYENLVATINALKATIARRQIIAPFDGEAGIVKVNVGEYVTAGTEIVRVEDRSKMKVNFGISQDQLSQLHLQQQVKATTDVYPDETFNAEVTAIEPAINKSTGLVEVEATFEGNSKLLSGMFVHIRVERKTESNQIVVPQVAISYNMYGETAYILVPLTDEDKAKLGDQPLDNVYKAQQITVQTKDRRSVYAQLAHNEALKAGTFIITGGLQNVSGGSYVKVVDKPIIGATEPENKSNL</sequence>
<dbReference type="Gene3D" id="2.40.50.100">
    <property type="match status" value="1"/>
</dbReference>
<dbReference type="GO" id="GO:1990281">
    <property type="term" value="C:efflux pump complex"/>
    <property type="evidence" value="ECO:0007669"/>
    <property type="project" value="TreeGrafter"/>
</dbReference>
<dbReference type="Pfam" id="PF25917">
    <property type="entry name" value="BSH_RND"/>
    <property type="match status" value="1"/>
</dbReference>
<dbReference type="Proteomes" id="UP000092626">
    <property type="component" value="Unassembled WGS sequence"/>
</dbReference>
<organism evidence="6 7">
    <name type="scientific">Gallibacterium genomosp. 3</name>
    <dbReference type="NCBI Taxonomy" id="505345"/>
    <lineage>
        <taxon>Bacteria</taxon>
        <taxon>Pseudomonadati</taxon>
        <taxon>Pseudomonadota</taxon>
        <taxon>Gammaproteobacteria</taxon>
        <taxon>Pasteurellales</taxon>
        <taxon>Pasteurellaceae</taxon>
        <taxon>Gallibacterium</taxon>
    </lineage>
</organism>
<comment type="caution">
    <text evidence="6">The sequence shown here is derived from an EMBL/GenBank/DDBJ whole genome shotgun (WGS) entry which is preliminary data.</text>
</comment>
<dbReference type="InterPro" id="IPR006143">
    <property type="entry name" value="RND_pump_MFP"/>
</dbReference>
<dbReference type="SUPFAM" id="SSF111369">
    <property type="entry name" value="HlyD-like secretion proteins"/>
    <property type="match status" value="1"/>
</dbReference>
<dbReference type="Pfam" id="PF25876">
    <property type="entry name" value="HH_MFP_RND"/>
    <property type="match status" value="1"/>
</dbReference>
<accession>A0A1A7PRM0</accession>